<gene>
    <name evidence="2" type="ORF">SAMN02745883_02237</name>
</gene>
<keyword evidence="3" id="KW-1185">Reference proteome</keyword>
<dbReference type="SUPFAM" id="SSF51658">
    <property type="entry name" value="Xylose isomerase-like"/>
    <property type="match status" value="1"/>
</dbReference>
<accession>A0A1M6T4L9</accession>
<reference evidence="2 3" key="1">
    <citation type="submission" date="2016-11" db="EMBL/GenBank/DDBJ databases">
        <authorList>
            <person name="Jaros S."/>
            <person name="Januszkiewicz K."/>
            <person name="Wedrychowicz H."/>
        </authorList>
    </citation>
    <scope>NUCLEOTIDE SEQUENCE [LARGE SCALE GENOMIC DNA]</scope>
    <source>
        <strain evidence="2 3">DSM 14501</strain>
    </source>
</reference>
<dbReference type="AlphaFoldDB" id="A0A1M6T4L9"/>
<dbReference type="GO" id="GO:0016853">
    <property type="term" value="F:isomerase activity"/>
    <property type="evidence" value="ECO:0007669"/>
    <property type="project" value="UniProtKB-KW"/>
</dbReference>
<keyword evidence="2" id="KW-0413">Isomerase</keyword>
<sequence length="289" mass="33762">MERLINLGVNVVNISIKEAIALGLGRVEISLGKEKEYKDKLRKFIENVNDAEILKIPYSIHLPVYIEDWYPYDYFSAFFIDEDEKKREISFKLLEHNLQNLKKYSADYYVLHFPGISAKWSNTKKFNDTLKYSLNQLNTIAEKYKVKINLEYFGSNKNFFDYNDWINTIKNYKNLGILLDTGHLYFASLMNNFDFTKALKALASSSDAFHIWTVIGDGVYSQSKSYQKYHHIAPHLEQLKKNGWAFDTKKVVEIIAKENKPVIIEPSIKYKGIDYLIKGINSIKKFFTV</sequence>
<dbReference type="Proteomes" id="UP000184082">
    <property type="component" value="Unassembled WGS sequence"/>
</dbReference>
<feature type="domain" description="Xylose isomerase-like TIM barrel" evidence="1">
    <location>
        <begin position="19"/>
        <end position="200"/>
    </location>
</feature>
<dbReference type="Pfam" id="PF01261">
    <property type="entry name" value="AP_endonuc_2"/>
    <property type="match status" value="1"/>
</dbReference>
<protein>
    <submittedName>
        <fullName evidence="2">Sugar phosphate isomerase/epimerase</fullName>
    </submittedName>
</protein>
<dbReference type="InterPro" id="IPR036237">
    <property type="entry name" value="Xyl_isomerase-like_sf"/>
</dbReference>
<dbReference type="RefSeq" id="WP_072968566.1">
    <property type="nucleotide sequence ID" value="NZ_FRAJ01000023.1"/>
</dbReference>
<evidence type="ECO:0000313" key="2">
    <source>
        <dbReference type="EMBL" id="SHK51864.1"/>
    </source>
</evidence>
<evidence type="ECO:0000259" key="1">
    <source>
        <dbReference type="Pfam" id="PF01261"/>
    </source>
</evidence>
<dbReference type="STRING" id="1121266.SAMN02745883_02237"/>
<dbReference type="InterPro" id="IPR013022">
    <property type="entry name" value="Xyl_isomerase-like_TIM-brl"/>
</dbReference>
<evidence type="ECO:0000313" key="3">
    <source>
        <dbReference type="Proteomes" id="UP000184082"/>
    </source>
</evidence>
<organism evidence="2 3">
    <name type="scientific">Caminicella sporogenes DSM 14501</name>
    <dbReference type="NCBI Taxonomy" id="1121266"/>
    <lineage>
        <taxon>Bacteria</taxon>
        <taxon>Bacillati</taxon>
        <taxon>Bacillota</taxon>
        <taxon>Clostridia</taxon>
        <taxon>Peptostreptococcales</taxon>
        <taxon>Caminicellaceae</taxon>
        <taxon>Caminicella</taxon>
    </lineage>
</organism>
<name>A0A1M6T4L9_9FIRM</name>
<proteinExistence type="predicted"/>
<dbReference type="Gene3D" id="3.20.20.150">
    <property type="entry name" value="Divalent-metal-dependent TIM barrel enzymes"/>
    <property type="match status" value="1"/>
</dbReference>
<dbReference type="EMBL" id="FRAJ01000023">
    <property type="protein sequence ID" value="SHK51864.1"/>
    <property type="molecule type" value="Genomic_DNA"/>
</dbReference>